<name>A0A7R8YYG8_HERIL</name>
<dbReference type="OrthoDB" id="8192785at2759"/>
<protein>
    <submittedName>
        <fullName evidence="2">Uncharacterized protein</fullName>
    </submittedName>
</protein>
<keyword evidence="1" id="KW-0732">Signal</keyword>
<proteinExistence type="predicted"/>
<evidence type="ECO:0000256" key="1">
    <source>
        <dbReference type="SAM" id="SignalP"/>
    </source>
</evidence>
<accession>A0A7R8YYG8</accession>
<reference evidence="2 3" key="1">
    <citation type="submission" date="2020-11" db="EMBL/GenBank/DDBJ databases">
        <authorList>
            <person name="Wallbank WR R."/>
            <person name="Pardo Diaz C."/>
            <person name="Kozak K."/>
            <person name="Martin S."/>
            <person name="Jiggins C."/>
            <person name="Moest M."/>
            <person name="Warren A I."/>
            <person name="Generalovic N T."/>
            <person name="Byers J.R.P. K."/>
            <person name="Montejo-Kovacevich G."/>
            <person name="Yen C E."/>
        </authorList>
    </citation>
    <scope>NUCLEOTIDE SEQUENCE [LARGE SCALE GENOMIC DNA]</scope>
</reference>
<gene>
    <name evidence="2" type="ORF">HERILL_LOCUS11537</name>
</gene>
<dbReference type="InParanoid" id="A0A7R8YYG8"/>
<keyword evidence="3" id="KW-1185">Reference proteome</keyword>
<dbReference type="InterPro" id="IPR031734">
    <property type="entry name" value="MBF2"/>
</dbReference>
<feature type="signal peptide" evidence="1">
    <location>
        <begin position="1"/>
        <end position="19"/>
    </location>
</feature>
<organism evidence="2 3">
    <name type="scientific">Hermetia illucens</name>
    <name type="common">Black soldier fly</name>
    <dbReference type="NCBI Taxonomy" id="343691"/>
    <lineage>
        <taxon>Eukaryota</taxon>
        <taxon>Metazoa</taxon>
        <taxon>Ecdysozoa</taxon>
        <taxon>Arthropoda</taxon>
        <taxon>Hexapoda</taxon>
        <taxon>Insecta</taxon>
        <taxon>Pterygota</taxon>
        <taxon>Neoptera</taxon>
        <taxon>Endopterygota</taxon>
        <taxon>Diptera</taxon>
        <taxon>Brachycera</taxon>
        <taxon>Stratiomyomorpha</taxon>
        <taxon>Stratiomyidae</taxon>
        <taxon>Hermetiinae</taxon>
        <taxon>Hermetia</taxon>
    </lineage>
</organism>
<sequence>MFVLKSLIIAAMLSVACRAFAVDYNENAIMQIGDLFDVEKNNTILVQTIESVKRFQELHPELTIDEMDMMSNVKGQVVYTLGVRMRGDRLVGTATKNQSWPRPQNVSIQLTYPSQGVGAMVTYVYIVINQSTKLGRAYVVRGGLHQRFITIVIEAYQTTYADYHAQIFGI</sequence>
<feature type="chain" id="PRO_5030940340" evidence="1">
    <location>
        <begin position="20"/>
        <end position="170"/>
    </location>
</feature>
<dbReference type="AlphaFoldDB" id="A0A7R8YYG8"/>
<dbReference type="PROSITE" id="PS51257">
    <property type="entry name" value="PROKAR_LIPOPROTEIN"/>
    <property type="match status" value="1"/>
</dbReference>
<evidence type="ECO:0000313" key="2">
    <source>
        <dbReference type="EMBL" id="CAD7088952.1"/>
    </source>
</evidence>
<dbReference type="Proteomes" id="UP000594454">
    <property type="component" value="Chromosome 4"/>
</dbReference>
<evidence type="ECO:0000313" key="3">
    <source>
        <dbReference type="Proteomes" id="UP000594454"/>
    </source>
</evidence>
<dbReference type="Pfam" id="PF15868">
    <property type="entry name" value="MBF2"/>
    <property type="match status" value="1"/>
</dbReference>
<dbReference type="EMBL" id="LR899012">
    <property type="protein sequence ID" value="CAD7088952.1"/>
    <property type="molecule type" value="Genomic_DNA"/>
</dbReference>
<dbReference type="OMA" id="MCKLSLC"/>